<dbReference type="Pfam" id="PF13490">
    <property type="entry name" value="zf-HC2"/>
    <property type="match status" value="1"/>
</dbReference>
<evidence type="ECO:0000313" key="4">
    <source>
        <dbReference type="EMBL" id="MDL9980383.1"/>
    </source>
</evidence>
<reference evidence="4 5" key="1">
    <citation type="submission" date="2023-06" db="EMBL/GenBank/DDBJ databases">
        <title>Microbacterium sp. nov., isolated from a waste landfill.</title>
        <authorList>
            <person name="Wen W."/>
        </authorList>
    </citation>
    <scope>NUCLEOTIDE SEQUENCE [LARGE SCALE GENOMIC DNA]</scope>
    <source>
        <strain evidence="4 5">ASV49</strain>
    </source>
</reference>
<proteinExistence type="predicted"/>
<accession>A0ABT7N108</accession>
<gene>
    <name evidence="4" type="ORF">QSV35_13650</name>
</gene>
<dbReference type="InterPro" id="IPR041916">
    <property type="entry name" value="Anti_sigma_zinc_sf"/>
</dbReference>
<feature type="domain" description="Putative zinc-finger" evidence="3">
    <location>
        <begin position="6"/>
        <end position="40"/>
    </location>
</feature>
<evidence type="ECO:0000259" key="3">
    <source>
        <dbReference type="Pfam" id="PF13490"/>
    </source>
</evidence>
<name>A0ABT7N108_9MICO</name>
<keyword evidence="1" id="KW-0805">Transcription regulation</keyword>
<keyword evidence="5" id="KW-1185">Reference proteome</keyword>
<evidence type="ECO:0000256" key="1">
    <source>
        <dbReference type="ARBA" id="ARBA00023015"/>
    </source>
</evidence>
<dbReference type="RefSeq" id="WP_286289336.1">
    <property type="nucleotide sequence ID" value="NZ_JASXSZ010000004.1"/>
</dbReference>
<protein>
    <submittedName>
        <fullName evidence="4">Zf-HC2 domain-containing protein</fullName>
    </submittedName>
</protein>
<dbReference type="Gene3D" id="1.10.10.1320">
    <property type="entry name" value="Anti-sigma factor, zinc-finger domain"/>
    <property type="match status" value="1"/>
</dbReference>
<organism evidence="4 5">
    <name type="scientific">Microbacterium candidum</name>
    <dbReference type="NCBI Taxonomy" id="3041922"/>
    <lineage>
        <taxon>Bacteria</taxon>
        <taxon>Bacillati</taxon>
        <taxon>Actinomycetota</taxon>
        <taxon>Actinomycetes</taxon>
        <taxon>Micrococcales</taxon>
        <taxon>Microbacteriaceae</taxon>
        <taxon>Microbacterium</taxon>
    </lineage>
</organism>
<evidence type="ECO:0000256" key="2">
    <source>
        <dbReference type="ARBA" id="ARBA00023163"/>
    </source>
</evidence>
<dbReference type="InterPro" id="IPR027383">
    <property type="entry name" value="Znf_put"/>
</dbReference>
<evidence type="ECO:0000313" key="5">
    <source>
        <dbReference type="Proteomes" id="UP001235064"/>
    </source>
</evidence>
<keyword evidence="2" id="KW-0804">Transcription</keyword>
<comment type="caution">
    <text evidence="4">The sequence shown here is derived from an EMBL/GenBank/DDBJ whole genome shotgun (WGS) entry which is preliminary data.</text>
</comment>
<dbReference type="Proteomes" id="UP001235064">
    <property type="component" value="Unassembled WGS sequence"/>
</dbReference>
<sequence>MSDCGCEKAQRDLEEYLRNETCTTTRADIEEHLAHCTGCQDEAHVARTLTEAVQRSCVEYAPVELREQVLAIVRAQTTVISVETESASA</sequence>
<dbReference type="EMBL" id="JASXSZ010000004">
    <property type="protein sequence ID" value="MDL9980383.1"/>
    <property type="molecule type" value="Genomic_DNA"/>
</dbReference>